<sequence>MVAHGHHSSVKPAHDLSYFANRLFGVRDLDIPRHAVADFHGNLPSFAKPLRDTVFDDR</sequence>
<dbReference type="EMBL" id="CAKXZS010000003">
    <property type="protein sequence ID" value="CAH2394610.1"/>
    <property type="molecule type" value="Genomic_DNA"/>
</dbReference>
<organism evidence="1 2">
    <name type="scientific">Mesorhizobium ventifaucium</name>
    <dbReference type="NCBI Taxonomy" id="666020"/>
    <lineage>
        <taxon>Bacteria</taxon>
        <taxon>Pseudomonadati</taxon>
        <taxon>Pseudomonadota</taxon>
        <taxon>Alphaproteobacteria</taxon>
        <taxon>Hyphomicrobiales</taxon>
        <taxon>Phyllobacteriaceae</taxon>
        <taxon>Mesorhizobium</taxon>
    </lineage>
</organism>
<dbReference type="Proteomes" id="UP001152604">
    <property type="component" value="Unassembled WGS sequence"/>
</dbReference>
<keyword evidence="2" id="KW-1185">Reference proteome</keyword>
<name>A0ABM9DEN2_9HYPH</name>
<accession>A0ABM9DEN2</accession>
<evidence type="ECO:0000313" key="2">
    <source>
        <dbReference type="Proteomes" id="UP001152604"/>
    </source>
</evidence>
<comment type="caution">
    <text evidence="1">The sequence shown here is derived from an EMBL/GenBank/DDBJ whole genome shotgun (WGS) entry which is preliminary data.</text>
</comment>
<gene>
    <name evidence="1" type="ORF">MES4922_110054</name>
</gene>
<protein>
    <submittedName>
        <fullName evidence="1">Uncharacterized protein</fullName>
    </submittedName>
</protein>
<evidence type="ECO:0000313" key="1">
    <source>
        <dbReference type="EMBL" id="CAH2394610.1"/>
    </source>
</evidence>
<proteinExistence type="predicted"/>
<reference evidence="1" key="1">
    <citation type="submission" date="2022-03" db="EMBL/GenBank/DDBJ databases">
        <authorList>
            <person name="Brunel B."/>
        </authorList>
    </citation>
    <scope>NUCLEOTIDE SEQUENCE</scope>
    <source>
        <strain evidence="1">STM4922sample</strain>
    </source>
</reference>